<dbReference type="InterPro" id="IPR044878">
    <property type="entry name" value="UbiA_sf"/>
</dbReference>
<evidence type="ECO:0000256" key="7">
    <source>
        <dbReference type="ARBA" id="ARBA00022692"/>
    </source>
</evidence>
<comment type="similarity">
    <text evidence="15">Belongs to the UbiA prenyltransferase family. Protoheme IX farnesyltransferase subfamily.</text>
</comment>
<organism evidence="16 17">
    <name type="scientific">Alishewanella agri BL06</name>
    <dbReference type="NCBI Taxonomy" id="1195246"/>
    <lineage>
        <taxon>Bacteria</taxon>
        <taxon>Pseudomonadati</taxon>
        <taxon>Pseudomonadota</taxon>
        <taxon>Gammaproteobacteria</taxon>
        <taxon>Alteromonadales</taxon>
        <taxon>Alteromonadaceae</taxon>
        <taxon>Alishewanella</taxon>
    </lineage>
</organism>
<feature type="transmembrane region" description="Helical" evidence="15">
    <location>
        <begin position="171"/>
        <end position="194"/>
    </location>
</feature>
<dbReference type="UniPathway" id="UPA00834">
    <property type="reaction ID" value="UER00712"/>
</dbReference>
<dbReference type="InterPro" id="IPR006369">
    <property type="entry name" value="Protohaem_IX_farnesylTrfase"/>
</dbReference>
<comment type="pathway">
    <text evidence="2 15">Porphyrin-containing compound metabolism; heme O biosynthesis; heme O from protoheme: step 1/1.</text>
</comment>
<evidence type="ECO:0000313" key="17">
    <source>
        <dbReference type="Proteomes" id="UP000035062"/>
    </source>
</evidence>
<reference evidence="16 17" key="1">
    <citation type="journal article" date="2012" name="J. Bacteriol.">
        <title>Genome Sequence of Pectin-Degrading Alishewanella agri, Isolated from Landfill Soil.</title>
        <authorList>
            <person name="Kim J."/>
            <person name="Jung J."/>
            <person name="Sung J.S."/>
            <person name="Chun J."/>
            <person name="Park W."/>
        </authorList>
    </citation>
    <scope>NUCLEOTIDE SEQUENCE [LARGE SCALE GENOMIC DNA]</scope>
    <source>
        <strain evidence="16 17">BL06</strain>
    </source>
</reference>
<feature type="transmembrane region" description="Helical" evidence="15">
    <location>
        <begin position="146"/>
        <end position="165"/>
    </location>
</feature>
<dbReference type="Proteomes" id="UP000035062">
    <property type="component" value="Unassembled WGS sequence"/>
</dbReference>
<keyword evidence="5" id="KW-0997">Cell inner membrane</keyword>
<feature type="transmembrane region" description="Helical" evidence="15">
    <location>
        <begin position="215"/>
        <end position="236"/>
    </location>
</feature>
<dbReference type="EMBL" id="AKKU01000021">
    <property type="protein sequence ID" value="EIW88312.1"/>
    <property type="molecule type" value="Genomic_DNA"/>
</dbReference>
<evidence type="ECO:0000256" key="12">
    <source>
        <dbReference type="ARBA" id="ARBA00040810"/>
    </source>
</evidence>
<dbReference type="AlphaFoldDB" id="I9P0A4"/>
<dbReference type="RefSeq" id="WP_008985161.1">
    <property type="nucleotide sequence ID" value="NZ_AKKU01000021.1"/>
</dbReference>
<keyword evidence="4 15" id="KW-1003">Cell membrane</keyword>
<proteinExistence type="inferred from homology"/>
<feature type="transmembrane region" description="Helical" evidence="15">
    <location>
        <begin position="97"/>
        <end position="115"/>
    </location>
</feature>
<dbReference type="Gene3D" id="1.10.357.140">
    <property type="entry name" value="UbiA prenyltransferase"/>
    <property type="match status" value="1"/>
</dbReference>
<dbReference type="GO" id="GO:0008495">
    <property type="term" value="F:protoheme IX farnesyltransferase activity"/>
    <property type="evidence" value="ECO:0007669"/>
    <property type="project" value="UniProtKB-UniRule"/>
</dbReference>
<dbReference type="PATRIC" id="fig|1195246.3.peg.2320"/>
<accession>I9P0A4</accession>
<evidence type="ECO:0000256" key="13">
    <source>
        <dbReference type="ARBA" id="ARBA00042475"/>
    </source>
</evidence>
<protein>
    <recommendedName>
        <fullName evidence="12 15">Protoheme IX farnesyltransferase</fullName>
        <ecNumber evidence="3 15">2.5.1.141</ecNumber>
    </recommendedName>
    <alternativeName>
        <fullName evidence="13 15">Heme B farnesyltransferase</fullName>
    </alternativeName>
    <alternativeName>
        <fullName evidence="11 15">Heme O synthase</fullName>
    </alternativeName>
</protein>
<feature type="transmembrane region" description="Helical" evidence="15">
    <location>
        <begin position="272"/>
        <end position="291"/>
    </location>
</feature>
<dbReference type="GO" id="GO:0005886">
    <property type="term" value="C:plasma membrane"/>
    <property type="evidence" value="ECO:0007669"/>
    <property type="project" value="UniProtKB-SubCell"/>
</dbReference>
<feature type="transmembrane region" description="Helical" evidence="15">
    <location>
        <begin position="50"/>
        <end position="71"/>
    </location>
</feature>
<gene>
    <name evidence="15" type="primary">cyoE</name>
    <name evidence="16" type="ORF">AGRI_11697</name>
</gene>
<evidence type="ECO:0000256" key="9">
    <source>
        <dbReference type="ARBA" id="ARBA00023133"/>
    </source>
</evidence>
<evidence type="ECO:0000256" key="2">
    <source>
        <dbReference type="ARBA" id="ARBA00004919"/>
    </source>
</evidence>
<dbReference type="InterPro" id="IPR030470">
    <property type="entry name" value="UbiA_prenylTrfase_CS"/>
</dbReference>
<dbReference type="eggNOG" id="COG0109">
    <property type="taxonomic scope" value="Bacteria"/>
</dbReference>
<comment type="function">
    <text evidence="15">Converts heme B (protoheme IX) to heme O by substitution of the vinyl group on carbon 2 of heme B porphyrin ring with a hydroxyethyl farnesyl side group.</text>
</comment>
<evidence type="ECO:0000256" key="6">
    <source>
        <dbReference type="ARBA" id="ARBA00022679"/>
    </source>
</evidence>
<keyword evidence="6 15" id="KW-0808">Transferase</keyword>
<evidence type="ECO:0000256" key="15">
    <source>
        <dbReference type="HAMAP-Rule" id="MF_00154"/>
    </source>
</evidence>
<comment type="catalytic activity">
    <reaction evidence="14 15">
        <text>heme b + (2E,6E)-farnesyl diphosphate + H2O = Fe(II)-heme o + diphosphate</text>
        <dbReference type="Rhea" id="RHEA:28070"/>
        <dbReference type="ChEBI" id="CHEBI:15377"/>
        <dbReference type="ChEBI" id="CHEBI:33019"/>
        <dbReference type="ChEBI" id="CHEBI:60344"/>
        <dbReference type="ChEBI" id="CHEBI:60530"/>
        <dbReference type="ChEBI" id="CHEBI:175763"/>
        <dbReference type="EC" id="2.5.1.141"/>
    </reaction>
</comment>
<dbReference type="PANTHER" id="PTHR43448:SF7">
    <property type="entry name" value="4-HYDROXYBENZOATE SOLANESYLTRANSFERASE"/>
    <property type="match status" value="1"/>
</dbReference>
<dbReference type="InterPro" id="IPR000537">
    <property type="entry name" value="UbiA_prenyltransferase"/>
</dbReference>
<evidence type="ECO:0000256" key="14">
    <source>
        <dbReference type="ARBA" id="ARBA00047690"/>
    </source>
</evidence>
<dbReference type="FunFam" id="1.10.357.140:FF:000001">
    <property type="entry name" value="Protoheme IX farnesyltransferase"/>
    <property type="match status" value="1"/>
</dbReference>
<dbReference type="STRING" id="1195246.AGRI_11697"/>
<comment type="subcellular location">
    <subcellularLocation>
        <location evidence="1 15">Cell membrane</location>
        <topology evidence="1 15">Multi-pass membrane protein</topology>
    </subcellularLocation>
</comment>
<dbReference type="CDD" id="cd13957">
    <property type="entry name" value="PT_UbiA_Cox10"/>
    <property type="match status" value="1"/>
</dbReference>
<sequence>MATAILTGQFSRRWRDYLELTKPKVVALLVLTAWVGMVLASEQLADWSLLLSATIGIGLLSAAAAALNHVVDQQIDAKMARTHSRPVARGRISSKQAIIFATSLAASGFTLLYLAVNPLTAWLTLLSLFGYAVVYTMFLKRATPQNIVIGGLAGAMPPLLGWTAVTGELHGYALLLVMIIFTWTPPHFWALAIHRRDDYARVNMPMLPVTHGIEFTKSAILLYTLLLCLVCLLPYIVGMTGAIYLLGSTLLNLRFLQYAWKLKFAAGPETAMATFKFSILHLMVLFLLLLVDHYFKVLALYVA</sequence>
<evidence type="ECO:0000256" key="11">
    <source>
        <dbReference type="ARBA" id="ARBA00030253"/>
    </source>
</evidence>
<evidence type="ECO:0000256" key="8">
    <source>
        <dbReference type="ARBA" id="ARBA00022989"/>
    </source>
</evidence>
<evidence type="ECO:0000256" key="1">
    <source>
        <dbReference type="ARBA" id="ARBA00004651"/>
    </source>
</evidence>
<dbReference type="HAMAP" id="MF_00154">
    <property type="entry name" value="CyoE_CtaB"/>
    <property type="match status" value="1"/>
</dbReference>
<keyword evidence="8 15" id="KW-1133">Transmembrane helix</keyword>
<comment type="caution">
    <text evidence="16">The sequence shown here is derived from an EMBL/GenBank/DDBJ whole genome shotgun (WGS) entry which is preliminary data.</text>
</comment>
<evidence type="ECO:0000256" key="3">
    <source>
        <dbReference type="ARBA" id="ARBA00012292"/>
    </source>
</evidence>
<dbReference type="GO" id="GO:0048034">
    <property type="term" value="P:heme O biosynthetic process"/>
    <property type="evidence" value="ECO:0007669"/>
    <property type="project" value="UniProtKB-UniRule"/>
</dbReference>
<keyword evidence="9 15" id="KW-0350">Heme biosynthesis</keyword>
<dbReference type="PANTHER" id="PTHR43448">
    <property type="entry name" value="PROTOHEME IX FARNESYLTRANSFERASE, MITOCHONDRIAL"/>
    <property type="match status" value="1"/>
</dbReference>
<keyword evidence="7 15" id="KW-0812">Transmembrane</keyword>
<comment type="miscellaneous">
    <text evidence="15">Carbon 2 of the heme B porphyrin ring is defined according to the Fischer nomenclature.</text>
</comment>
<dbReference type="Pfam" id="PF01040">
    <property type="entry name" value="UbiA"/>
    <property type="match status" value="1"/>
</dbReference>
<dbReference type="NCBIfam" id="NF003349">
    <property type="entry name" value="PRK04375.1-2"/>
    <property type="match status" value="1"/>
</dbReference>
<name>I9P0A4_9ALTE</name>
<dbReference type="EC" id="2.5.1.141" evidence="3 15"/>
<evidence type="ECO:0000256" key="4">
    <source>
        <dbReference type="ARBA" id="ARBA00022475"/>
    </source>
</evidence>
<evidence type="ECO:0000256" key="5">
    <source>
        <dbReference type="ARBA" id="ARBA00022519"/>
    </source>
</evidence>
<dbReference type="PROSITE" id="PS00943">
    <property type="entry name" value="UBIA"/>
    <property type="match status" value="1"/>
</dbReference>
<keyword evidence="17" id="KW-1185">Reference proteome</keyword>
<feature type="transmembrane region" description="Helical" evidence="15">
    <location>
        <begin position="121"/>
        <end position="139"/>
    </location>
</feature>
<keyword evidence="10 15" id="KW-0472">Membrane</keyword>
<dbReference type="NCBIfam" id="TIGR01473">
    <property type="entry name" value="cyoE_ctaB"/>
    <property type="match status" value="1"/>
</dbReference>
<evidence type="ECO:0000256" key="10">
    <source>
        <dbReference type="ARBA" id="ARBA00023136"/>
    </source>
</evidence>
<evidence type="ECO:0000313" key="16">
    <source>
        <dbReference type="EMBL" id="EIW88312.1"/>
    </source>
</evidence>